<feature type="domain" description="Pili assembly chaperone N-terminal" evidence="8">
    <location>
        <begin position="23"/>
        <end position="142"/>
    </location>
</feature>
<evidence type="ECO:0000256" key="3">
    <source>
        <dbReference type="ARBA" id="ARBA00022729"/>
    </source>
</evidence>
<evidence type="ECO:0000259" key="9">
    <source>
        <dbReference type="Pfam" id="PF02753"/>
    </source>
</evidence>
<dbReference type="Gene3D" id="2.60.40.10">
    <property type="entry name" value="Immunoglobulins"/>
    <property type="match status" value="2"/>
</dbReference>
<comment type="similarity">
    <text evidence="2 6">Belongs to the periplasmic pilus chaperone family.</text>
</comment>
<evidence type="ECO:0000256" key="2">
    <source>
        <dbReference type="ARBA" id="ARBA00007399"/>
    </source>
</evidence>
<dbReference type="OrthoDB" id="9131059at2"/>
<name>A0A2U3MZG4_9GAMM</name>
<feature type="domain" description="Pili assembly chaperone C-terminal" evidence="9">
    <location>
        <begin position="170"/>
        <end position="232"/>
    </location>
</feature>
<dbReference type="Proteomes" id="UP000245974">
    <property type="component" value="Unassembled WGS sequence"/>
</dbReference>
<dbReference type="SUPFAM" id="SSF49354">
    <property type="entry name" value="PapD-like"/>
    <property type="match status" value="1"/>
</dbReference>
<dbReference type="InterPro" id="IPR008962">
    <property type="entry name" value="PapD-like_sf"/>
</dbReference>
<dbReference type="InterPro" id="IPR050643">
    <property type="entry name" value="Periplasmic_pilus_chap"/>
</dbReference>
<dbReference type="RefSeq" id="WP_121974264.1">
    <property type="nucleotide sequence ID" value="NZ_OOGT01000083.1"/>
</dbReference>
<dbReference type="InterPro" id="IPR001829">
    <property type="entry name" value="Pili_assmbl_chaperone_bac"/>
</dbReference>
<sequence length="242" mass="27868">MKLKIFTFAVYLACYCASSQAGIIANSTRVIYQASDREQVINLANTNRYPVLTQVWIDDGSADPEFKQAPFVTIPAIFRMDAGEIKSIRMIYNLMSLPQDRESVYWLNLYEVPAVAKSKMDKNYLNLAMNTQMKVFYRPKQLQKLSQEEIVNQLNFSLIPHSSGFALKLQNPTPYHVSLLNLKLINTDEKMETDIISNTILNPFAQAIYPLQKQNQQHKFKIMMLIIDDLGHSKEFYKDLAN</sequence>
<dbReference type="InterPro" id="IPR016148">
    <property type="entry name" value="Pili_assmbl_chaperone_C"/>
</dbReference>
<protein>
    <submittedName>
        <fullName evidence="10">Chaperone protein EcpD</fullName>
    </submittedName>
</protein>
<dbReference type="InterPro" id="IPR018046">
    <property type="entry name" value="Pili_assmbl_chaperone_CS"/>
</dbReference>
<accession>A0A2U3MZG4</accession>
<evidence type="ECO:0000259" key="8">
    <source>
        <dbReference type="Pfam" id="PF00345"/>
    </source>
</evidence>
<evidence type="ECO:0000313" key="11">
    <source>
        <dbReference type="Proteomes" id="UP000245974"/>
    </source>
</evidence>
<gene>
    <name evidence="10" type="primary">ecpD_2</name>
    <name evidence="10" type="ORF">KPC_1990</name>
</gene>
<organism evidence="10 11">
    <name type="scientific">Acinetobacter stercoris</name>
    <dbReference type="NCBI Taxonomy" id="2126983"/>
    <lineage>
        <taxon>Bacteria</taxon>
        <taxon>Pseudomonadati</taxon>
        <taxon>Pseudomonadota</taxon>
        <taxon>Gammaproteobacteria</taxon>
        <taxon>Moraxellales</taxon>
        <taxon>Moraxellaceae</taxon>
        <taxon>Acinetobacter</taxon>
    </lineage>
</organism>
<dbReference type="Pfam" id="PF02753">
    <property type="entry name" value="PapD_C"/>
    <property type="match status" value="1"/>
</dbReference>
<dbReference type="InParanoid" id="A0A2U3MZG4"/>
<dbReference type="GO" id="GO:0071555">
    <property type="term" value="P:cell wall organization"/>
    <property type="evidence" value="ECO:0007669"/>
    <property type="project" value="InterPro"/>
</dbReference>
<keyword evidence="5 6" id="KW-0143">Chaperone</keyword>
<dbReference type="Pfam" id="PF00345">
    <property type="entry name" value="PapD_N"/>
    <property type="match status" value="1"/>
</dbReference>
<keyword evidence="4" id="KW-0574">Periplasm</keyword>
<dbReference type="SUPFAM" id="SSF49584">
    <property type="entry name" value="Periplasmic chaperone C-domain"/>
    <property type="match status" value="1"/>
</dbReference>
<keyword evidence="3 7" id="KW-0732">Signal</keyword>
<dbReference type="GO" id="GO:0030288">
    <property type="term" value="C:outer membrane-bounded periplasmic space"/>
    <property type="evidence" value="ECO:0007669"/>
    <property type="project" value="InterPro"/>
</dbReference>
<feature type="signal peptide" evidence="7">
    <location>
        <begin position="1"/>
        <end position="21"/>
    </location>
</feature>
<reference evidence="11" key="1">
    <citation type="submission" date="2018-03" db="EMBL/GenBank/DDBJ databases">
        <authorList>
            <person name="Blom J."/>
        </authorList>
    </citation>
    <scope>NUCLEOTIDE SEQUENCE [LARGE SCALE GENOMIC DNA]</scope>
    <source>
        <strain evidence="11">KPC-SM-21</strain>
    </source>
</reference>
<evidence type="ECO:0000256" key="4">
    <source>
        <dbReference type="ARBA" id="ARBA00022764"/>
    </source>
</evidence>
<dbReference type="PANTHER" id="PTHR30251">
    <property type="entry name" value="PILUS ASSEMBLY CHAPERONE"/>
    <property type="match status" value="1"/>
</dbReference>
<dbReference type="InterPro" id="IPR016147">
    <property type="entry name" value="Pili_assmbl_chaperone_N"/>
</dbReference>
<evidence type="ECO:0000256" key="7">
    <source>
        <dbReference type="SAM" id="SignalP"/>
    </source>
</evidence>
<dbReference type="PROSITE" id="PS00635">
    <property type="entry name" value="PILI_CHAPERONE"/>
    <property type="match status" value="1"/>
</dbReference>
<feature type="chain" id="PRO_5015757419" evidence="7">
    <location>
        <begin position="22"/>
        <end position="242"/>
    </location>
</feature>
<evidence type="ECO:0000256" key="1">
    <source>
        <dbReference type="ARBA" id="ARBA00004418"/>
    </source>
</evidence>
<dbReference type="InterPro" id="IPR013783">
    <property type="entry name" value="Ig-like_fold"/>
</dbReference>
<keyword evidence="11" id="KW-1185">Reference proteome</keyword>
<dbReference type="EMBL" id="OOGT01000083">
    <property type="protein sequence ID" value="SPL70812.1"/>
    <property type="molecule type" value="Genomic_DNA"/>
</dbReference>
<proteinExistence type="inferred from homology"/>
<evidence type="ECO:0000256" key="6">
    <source>
        <dbReference type="RuleBase" id="RU003918"/>
    </source>
</evidence>
<dbReference type="InterPro" id="IPR036316">
    <property type="entry name" value="Pili_assmbl_chap_C_dom_sf"/>
</dbReference>
<dbReference type="PRINTS" id="PR00969">
    <property type="entry name" value="CHAPERONPILI"/>
</dbReference>
<dbReference type="AlphaFoldDB" id="A0A2U3MZG4"/>
<evidence type="ECO:0000256" key="5">
    <source>
        <dbReference type="ARBA" id="ARBA00023186"/>
    </source>
</evidence>
<dbReference type="PANTHER" id="PTHR30251:SF7">
    <property type="entry name" value="FIMBRIAE CHAPARONE"/>
    <property type="match status" value="1"/>
</dbReference>
<evidence type="ECO:0000313" key="10">
    <source>
        <dbReference type="EMBL" id="SPL70812.1"/>
    </source>
</evidence>
<comment type="subcellular location">
    <subcellularLocation>
        <location evidence="1 6">Periplasm</location>
    </subcellularLocation>
</comment>